<name>A0ABW3W6H3_9ACTN</name>
<sequence length="81" mass="8914">MSPLRGADRFRRALAEIAGGAQSAAEIDVRRMCRAAGLAAPSRQRPRRDSSGRLRFTDCEWRLADGQVLVLEVDRPHEPGG</sequence>
<protein>
    <submittedName>
        <fullName evidence="1">Uncharacterized protein</fullName>
    </submittedName>
</protein>
<comment type="caution">
    <text evidence="1">The sequence shown here is derived from an EMBL/GenBank/DDBJ whole genome shotgun (WGS) entry which is preliminary data.</text>
</comment>
<dbReference type="RefSeq" id="WP_367917355.1">
    <property type="nucleotide sequence ID" value="NZ_BAABAC010000003.1"/>
</dbReference>
<gene>
    <name evidence="1" type="ORF">ACFQ3F_23515</name>
</gene>
<organism evidence="1 2">
    <name type="scientific">Nocardioides ginsengisoli</name>
    <dbReference type="NCBI Taxonomy" id="363868"/>
    <lineage>
        <taxon>Bacteria</taxon>
        <taxon>Bacillati</taxon>
        <taxon>Actinomycetota</taxon>
        <taxon>Actinomycetes</taxon>
        <taxon>Propionibacteriales</taxon>
        <taxon>Nocardioidaceae</taxon>
        <taxon>Nocardioides</taxon>
    </lineage>
</organism>
<evidence type="ECO:0000313" key="1">
    <source>
        <dbReference type="EMBL" id="MFD1250779.1"/>
    </source>
</evidence>
<evidence type="ECO:0000313" key="2">
    <source>
        <dbReference type="Proteomes" id="UP001597229"/>
    </source>
</evidence>
<reference evidence="2" key="1">
    <citation type="journal article" date="2019" name="Int. J. Syst. Evol. Microbiol.">
        <title>The Global Catalogue of Microorganisms (GCM) 10K type strain sequencing project: providing services to taxonomists for standard genome sequencing and annotation.</title>
        <authorList>
            <consortium name="The Broad Institute Genomics Platform"/>
            <consortium name="The Broad Institute Genome Sequencing Center for Infectious Disease"/>
            <person name="Wu L."/>
            <person name="Ma J."/>
        </authorList>
    </citation>
    <scope>NUCLEOTIDE SEQUENCE [LARGE SCALE GENOMIC DNA]</scope>
    <source>
        <strain evidence="2">CCUG 52478</strain>
    </source>
</reference>
<dbReference type="Proteomes" id="UP001597229">
    <property type="component" value="Unassembled WGS sequence"/>
</dbReference>
<keyword evidence="2" id="KW-1185">Reference proteome</keyword>
<proteinExistence type="predicted"/>
<dbReference type="EMBL" id="JBHTLX010000029">
    <property type="protein sequence ID" value="MFD1250779.1"/>
    <property type="molecule type" value="Genomic_DNA"/>
</dbReference>
<accession>A0ABW3W6H3</accession>